<accession>M2Y2N0</accession>
<reference evidence="2 3" key="2">
    <citation type="journal article" date="2012" name="PLoS Pathog.">
        <title>Diverse lifestyles and strategies of plant pathogenesis encoded in the genomes of eighteen Dothideomycetes fungi.</title>
        <authorList>
            <person name="Ohm R.A."/>
            <person name="Feau N."/>
            <person name="Henrissat B."/>
            <person name="Schoch C.L."/>
            <person name="Horwitz B.A."/>
            <person name="Barry K.W."/>
            <person name="Condon B.J."/>
            <person name="Copeland A.C."/>
            <person name="Dhillon B."/>
            <person name="Glaser F."/>
            <person name="Hesse C.N."/>
            <person name="Kosti I."/>
            <person name="LaButti K."/>
            <person name="Lindquist E.A."/>
            <person name="Lucas S."/>
            <person name="Salamov A.A."/>
            <person name="Bradshaw R.E."/>
            <person name="Ciuffetti L."/>
            <person name="Hamelin R.C."/>
            <person name="Kema G.H.J."/>
            <person name="Lawrence C."/>
            <person name="Scott J.A."/>
            <person name="Spatafora J.W."/>
            <person name="Turgeon B.G."/>
            <person name="de Wit P.J.G.M."/>
            <person name="Zhong S."/>
            <person name="Goodwin S.B."/>
            <person name="Grigoriev I.V."/>
        </authorList>
    </citation>
    <scope>NUCLEOTIDE SEQUENCE [LARGE SCALE GENOMIC DNA]</scope>
    <source>
        <strain evidence="3">NZE10 / CBS 128990</strain>
    </source>
</reference>
<keyword evidence="3" id="KW-1185">Reference proteome</keyword>
<protein>
    <submittedName>
        <fullName evidence="2">Uncharacterized protein</fullName>
    </submittedName>
</protein>
<sequence length="161" mass="18377">MRYCIRTPATRQKQTICNPSHASRCHRVNRFTVYQVCKVRLTSTLRFVVSHDRTTKDVPTTDHYRFPCKQDSTSSMLSSCSANEEIPSFPLLIALAMAVCACCFLLAVCIVRVKEECLGPEPEPDSDVEAWANYEEDPWAYCVKPYSDLEEKQVMRADEKA</sequence>
<reference evidence="3" key="1">
    <citation type="journal article" date="2012" name="PLoS Genet.">
        <title>The genomes of the fungal plant pathogens Cladosporium fulvum and Dothistroma septosporum reveal adaptation to different hosts and lifestyles but also signatures of common ancestry.</title>
        <authorList>
            <person name="de Wit P.J.G.M."/>
            <person name="van der Burgt A."/>
            <person name="Oekmen B."/>
            <person name="Stergiopoulos I."/>
            <person name="Abd-Elsalam K.A."/>
            <person name="Aerts A.L."/>
            <person name="Bahkali A.H."/>
            <person name="Beenen H.G."/>
            <person name="Chettri P."/>
            <person name="Cox M.P."/>
            <person name="Datema E."/>
            <person name="de Vries R.P."/>
            <person name="Dhillon B."/>
            <person name="Ganley A.R."/>
            <person name="Griffiths S.A."/>
            <person name="Guo Y."/>
            <person name="Hamelin R.C."/>
            <person name="Henrissat B."/>
            <person name="Kabir M.S."/>
            <person name="Jashni M.K."/>
            <person name="Kema G."/>
            <person name="Klaubauf S."/>
            <person name="Lapidus A."/>
            <person name="Levasseur A."/>
            <person name="Lindquist E."/>
            <person name="Mehrabi R."/>
            <person name="Ohm R.A."/>
            <person name="Owen T.J."/>
            <person name="Salamov A."/>
            <person name="Schwelm A."/>
            <person name="Schijlen E."/>
            <person name="Sun H."/>
            <person name="van den Burg H.A."/>
            <person name="van Ham R.C.H.J."/>
            <person name="Zhang S."/>
            <person name="Goodwin S.B."/>
            <person name="Grigoriev I.V."/>
            <person name="Collemare J."/>
            <person name="Bradshaw R.E."/>
        </authorList>
    </citation>
    <scope>NUCLEOTIDE SEQUENCE [LARGE SCALE GENOMIC DNA]</scope>
    <source>
        <strain evidence="3">NZE10 / CBS 128990</strain>
    </source>
</reference>
<keyword evidence="1" id="KW-0472">Membrane</keyword>
<evidence type="ECO:0000313" key="2">
    <source>
        <dbReference type="EMBL" id="EME39549.1"/>
    </source>
</evidence>
<dbReference type="EMBL" id="KB446545">
    <property type="protein sequence ID" value="EME39549.1"/>
    <property type="molecule type" value="Genomic_DNA"/>
</dbReference>
<gene>
    <name evidence="2" type="ORF">DOTSEDRAFT_38719</name>
</gene>
<name>M2Y2N0_DOTSN</name>
<evidence type="ECO:0000313" key="3">
    <source>
        <dbReference type="Proteomes" id="UP000016933"/>
    </source>
</evidence>
<dbReference type="AlphaFoldDB" id="M2Y2N0"/>
<feature type="transmembrane region" description="Helical" evidence="1">
    <location>
        <begin position="89"/>
        <end position="111"/>
    </location>
</feature>
<organism evidence="2 3">
    <name type="scientific">Dothistroma septosporum (strain NZE10 / CBS 128990)</name>
    <name type="common">Red band needle blight fungus</name>
    <name type="synonym">Mycosphaerella pini</name>
    <dbReference type="NCBI Taxonomy" id="675120"/>
    <lineage>
        <taxon>Eukaryota</taxon>
        <taxon>Fungi</taxon>
        <taxon>Dikarya</taxon>
        <taxon>Ascomycota</taxon>
        <taxon>Pezizomycotina</taxon>
        <taxon>Dothideomycetes</taxon>
        <taxon>Dothideomycetidae</taxon>
        <taxon>Mycosphaerellales</taxon>
        <taxon>Mycosphaerellaceae</taxon>
        <taxon>Dothistroma</taxon>
    </lineage>
</organism>
<proteinExistence type="predicted"/>
<evidence type="ECO:0000256" key="1">
    <source>
        <dbReference type="SAM" id="Phobius"/>
    </source>
</evidence>
<keyword evidence="1" id="KW-0812">Transmembrane</keyword>
<dbReference type="Proteomes" id="UP000016933">
    <property type="component" value="Unassembled WGS sequence"/>
</dbReference>
<keyword evidence="1" id="KW-1133">Transmembrane helix</keyword>
<dbReference type="HOGENOM" id="CLU_1643661_0_0_1"/>